<keyword evidence="1 6" id="KW-0349">Heme</keyword>
<sequence>MIDHLLNMQESQPEYYTDTIIKGLCLAMLLAGTDSSAVTLEWTMSNILNYPEVLKKIRDEVDTHVGQDRLVDESDLPKLTYLRNVIYETLRLYTPAPLLLPHSTADECIMGGYKVPRDTIVLINAWAIHRDPETWSEATTFKPERFDKKGELEKMIAFGMGRRACPGEGLALRAISMTLALLVQCFDWKRINDEKIDMSERDGFTMTKLLPLKAMCKTRPVVNKVFK</sequence>
<dbReference type="AlphaFoldDB" id="I3SUX5"/>
<dbReference type="PRINTS" id="PR00385">
    <property type="entry name" value="P450"/>
</dbReference>
<dbReference type="ExpressionAtlas" id="I3SUX5">
    <property type="expression patterns" value="differential"/>
</dbReference>
<evidence type="ECO:0000256" key="6">
    <source>
        <dbReference type="PIRSR" id="PIRSR602401-1"/>
    </source>
</evidence>
<organism evidence="8">
    <name type="scientific">Medicago truncatula</name>
    <name type="common">Barrel medic</name>
    <name type="synonym">Medicago tribuloides</name>
    <dbReference type="NCBI Taxonomy" id="3880"/>
    <lineage>
        <taxon>Eukaryota</taxon>
        <taxon>Viridiplantae</taxon>
        <taxon>Streptophyta</taxon>
        <taxon>Embryophyta</taxon>
        <taxon>Tracheophyta</taxon>
        <taxon>Spermatophyta</taxon>
        <taxon>Magnoliopsida</taxon>
        <taxon>eudicotyledons</taxon>
        <taxon>Gunneridae</taxon>
        <taxon>Pentapetalae</taxon>
        <taxon>rosids</taxon>
        <taxon>fabids</taxon>
        <taxon>Fabales</taxon>
        <taxon>Fabaceae</taxon>
        <taxon>Papilionoideae</taxon>
        <taxon>50 kb inversion clade</taxon>
        <taxon>NPAAA clade</taxon>
        <taxon>Hologalegina</taxon>
        <taxon>IRL clade</taxon>
        <taxon>Trifolieae</taxon>
        <taxon>Medicago</taxon>
    </lineage>
</organism>
<keyword evidence="4 6" id="KW-0408">Iron</keyword>
<dbReference type="Pfam" id="PF00067">
    <property type="entry name" value="p450"/>
    <property type="match status" value="1"/>
</dbReference>
<protein>
    <submittedName>
        <fullName evidence="8">Uncharacterized protein</fullName>
    </submittedName>
</protein>
<dbReference type="GO" id="GO:0004497">
    <property type="term" value="F:monooxygenase activity"/>
    <property type="evidence" value="ECO:0007669"/>
    <property type="project" value="UniProtKB-KW"/>
</dbReference>
<name>I3SUX5_MEDTR</name>
<evidence type="ECO:0000256" key="2">
    <source>
        <dbReference type="ARBA" id="ARBA00022723"/>
    </source>
</evidence>
<dbReference type="InterPro" id="IPR002401">
    <property type="entry name" value="Cyt_P450_E_grp-I"/>
</dbReference>
<dbReference type="PANTHER" id="PTHR47947">
    <property type="entry name" value="CYTOCHROME P450 82C3-RELATED"/>
    <property type="match status" value="1"/>
</dbReference>
<comment type="similarity">
    <text evidence="7">Belongs to the cytochrome P450 family.</text>
</comment>
<evidence type="ECO:0000256" key="3">
    <source>
        <dbReference type="ARBA" id="ARBA00023002"/>
    </source>
</evidence>
<dbReference type="InterPro" id="IPR036396">
    <property type="entry name" value="Cyt_P450_sf"/>
</dbReference>
<dbReference type="PANTHER" id="PTHR47947:SF24">
    <property type="entry name" value="ISOFLAVONE 2'-HYDROXYLASE-LIKE"/>
    <property type="match status" value="1"/>
</dbReference>
<dbReference type="GO" id="GO:0020037">
    <property type="term" value="F:heme binding"/>
    <property type="evidence" value="ECO:0007669"/>
    <property type="project" value="InterPro"/>
</dbReference>
<dbReference type="EMBL" id="BT144273">
    <property type="protein sequence ID" value="AFK44067.1"/>
    <property type="molecule type" value="mRNA"/>
</dbReference>
<accession>I3SUX5</accession>
<feature type="binding site" description="axial binding residue" evidence="6">
    <location>
        <position position="165"/>
    </location>
    <ligand>
        <name>heme</name>
        <dbReference type="ChEBI" id="CHEBI:30413"/>
    </ligand>
    <ligandPart>
        <name>Fe</name>
        <dbReference type="ChEBI" id="CHEBI:18248"/>
    </ligandPart>
</feature>
<dbReference type="GO" id="GO:0005506">
    <property type="term" value="F:iron ion binding"/>
    <property type="evidence" value="ECO:0007669"/>
    <property type="project" value="InterPro"/>
</dbReference>
<dbReference type="InterPro" id="IPR001128">
    <property type="entry name" value="Cyt_P450"/>
</dbReference>
<evidence type="ECO:0000256" key="7">
    <source>
        <dbReference type="RuleBase" id="RU000461"/>
    </source>
</evidence>
<evidence type="ECO:0000313" key="8">
    <source>
        <dbReference type="EMBL" id="AFK44067.1"/>
    </source>
</evidence>
<dbReference type="PROSITE" id="PS00086">
    <property type="entry name" value="CYTOCHROME_P450"/>
    <property type="match status" value="1"/>
</dbReference>
<evidence type="ECO:0000256" key="4">
    <source>
        <dbReference type="ARBA" id="ARBA00023004"/>
    </source>
</evidence>
<keyword evidence="2 6" id="KW-0479">Metal-binding</keyword>
<proteinExistence type="evidence at transcript level"/>
<reference evidence="8" key="1">
    <citation type="submission" date="2012-05" db="EMBL/GenBank/DDBJ databases">
        <authorList>
            <person name="Krishnakumar V."/>
            <person name="Cheung F."/>
            <person name="Xiao Y."/>
            <person name="Chan A."/>
            <person name="Moskal W.A."/>
            <person name="Town C.D."/>
        </authorList>
    </citation>
    <scope>NUCLEOTIDE SEQUENCE</scope>
</reference>
<dbReference type="InterPro" id="IPR017972">
    <property type="entry name" value="Cyt_P450_CS"/>
</dbReference>
<dbReference type="GO" id="GO:0016705">
    <property type="term" value="F:oxidoreductase activity, acting on paired donors, with incorporation or reduction of molecular oxygen"/>
    <property type="evidence" value="ECO:0007669"/>
    <property type="project" value="InterPro"/>
</dbReference>
<evidence type="ECO:0000256" key="1">
    <source>
        <dbReference type="ARBA" id="ARBA00022617"/>
    </source>
</evidence>
<comment type="cofactor">
    <cofactor evidence="6">
        <name>heme</name>
        <dbReference type="ChEBI" id="CHEBI:30413"/>
    </cofactor>
</comment>
<dbReference type="Gene3D" id="1.10.630.10">
    <property type="entry name" value="Cytochrome P450"/>
    <property type="match status" value="1"/>
</dbReference>
<dbReference type="SUPFAM" id="SSF48264">
    <property type="entry name" value="Cytochrome P450"/>
    <property type="match status" value="1"/>
</dbReference>
<evidence type="ECO:0000256" key="5">
    <source>
        <dbReference type="ARBA" id="ARBA00023033"/>
    </source>
</evidence>
<keyword evidence="3 7" id="KW-0560">Oxidoreductase</keyword>
<dbReference type="InterPro" id="IPR050651">
    <property type="entry name" value="Plant_Cytochrome_P450_Monoox"/>
</dbReference>
<dbReference type="PRINTS" id="PR00463">
    <property type="entry name" value="EP450I"/>
</dbReference>
<keyword evidence="5 7" id="KW-0503">Monooxygenase</keyword>